<protein>
    <submittedName>
        <fullName evidence="1">Delta-1-pyrroline-5-carboxylate dehydrogenase</fullName>
    </submittedName>
</protein>
<proteinExistence type="predicted"/>
<dbReference type="AlphaFoldDB" id="A0A366D8A5"/>
<gene>
    <name evidence="1" type="ORF">DFP76_101558</name>
</gene>
<dbReference type="GO" id="GO:0016491">
    <property type="term" value="F:oxidoreductase activity"/>
    <property type="evidence" value="ECO:0007669"/>
    <property type="project" value="InterPro"/>
</dbReference>
<dbReference type="Proteomes" id="UP000252086">
    <property type="component" value="Unassembled WGS sequence"/>
</dbReference>
<dbReference type="SUPFAM" id="SSF53720">
    <property type="entry name" value="ALDH-like"/>
    <property type="match status" value="1"/>
</dbReference>
<dbReference type="InterPro" id="IPR016161">
    <property type="entry name" value="Ald_DH/histidinol_DH"/>
</dbReference>
<comment type="caution">
    <text evidence="1">The sequence shown here is derived from an EMBL/GenBank/DDBJ whole genome shotgun (WGS) entry which is preliminary data.</text>
</comment>
<evidence type="ECO:0000313" key="2">
    <source>
        <dbReference type="Proteomes" id="UP000252086"/>
    </source>
</evidence>
<organism evidence="1 2">
    <name type="scientific">Marinomonas aquiplantarum</name>
    <dbReference type="NCBI Taxonomy" id="491951"/>
    <lineage>
        <taxon>Bacteria</taxon>
        <taxon>Pseudomonadati</taxon>
        <taxon>Pseudomonadota</taxon>
        <taxon>Gammaproteobacteria</taxon>
        <taxon>Oceanospirillales</taxon>
        <taxon>Oceanospirillaceae</taxon>
        <taxon>Marinomonas</taxon>
    </lineage>
</organism>
<evidence type="ECO:0000313" key="1">
    <source>
        <dbReference type="EMBL" id="RBO86281.1"/>
    </source>
</evidence>
<sequence length="227" mass="24359">MTIVKPIQIQVAQAVLEKWDMLGVHGRAEKLLQSLYAFTAEQKQMATWQIENARKEIAETRIMPGPTGESNELSNQGRGAFLCYSEIASDKANVGLVGQVFTALIAGNPVITVGPEGQQIMDYIAPFVPEGVIQNIAESAKDSLIEADDLAGVAVLCEPAQAMVLNKTLAAKSGLICQLVAETESEKLSTIAKPHYILRFVTERTVSNNTTAIGGNATLLELGSMND</sequence>
<dbReference type="EMBL" id="QNRF01000001">
    <property type="protein sequence ID" value="RBO86281.1"/>
    <property type="molecule type" value="Genomic_DNA"/>
</dbReference>
<reference evidence="1 2" key="1">
    <citation type="submission" date="2018-06" db="EMBL/GenBank/DDBJ databases">
        <title>Genomic Encyclopedia of Type Strains, Phase III (KMG-III): the genomes of soil and plant-associated and newly described type strains.</title>
        <authorList>
            <person name="Whitman W."/>
        </authorList>
    </citation>
    <scope>NUCLEOTIDE SEQUENCE [LARGE SCALE GENOMIC DNA]</scope>
    <source>
        <strain evidence="1 2">CECT 7732</strain>
    </source>
</reference>
<keyword evidence="2" id="KW-1185">Reference proteome</keyword>
<dbReference type="OrthoDB" id="6659650at2"/>
<accession>A0A366D8A5</accession>
<name>A0A366D8A5_9GAMM</name>
<dbReference type="RefSeq" id="WP_113873141.1">
    <property type="nucleotide sequence ID" value="NZ_QNRF01000001.1"/>
</dbReference>